<dbReference type="Pfam" id="PF07980">
    <property type="entry name" value="SusD_RagB"/>
    <property type="match status" value="1"/>
</dbReference>
<keyword evidence="4" id="KW-0472">Membrane</keyword>
<evidence type="ECO:0000313" key="7">
    <source>
        <dbReference type="EMBL" id="TDS06794.1"/>
    </source>
</evidence>
<evidence type="ECO:0000256" key="4">
    <source>
        <dbReference type="ARBA" id="ARBA00023136"/>
    </source>
</evidence>
<dbReference type="AlphaFoldDB" id="A0A4R7CS10"/>
<accession>A0A4R7CS10</accession>
<protein>
    <submittedName>
        <fullName evidence="7">SusD-like starch-binding protein associating with outer membrane</fullName>
    </submittedName>
</protein>
<keyword evidence="8" id="KW-1185">Reference proteome</keyword>
<comment type="similarity">
    <text evidence="2">Belongs to the SusD family.</text>
</comment>
<sequence length="81" mass="9382">MTEVYYMLAECKWGSGDIAGAAELINIVRKRNFTAGVDPDPVTIADLDKYRFLDDWSIEFLGEGRRRTYLIRWDAFATEAW</sequence>
<evidence type="ECO:0000256" key="5">
    <source>
        <dbReference type="ARBA" id="ARBA00023237"/>
    </source>
</evidence>
<evidence type="ECO:0000313" key="8">
    <source>
        <dbReference type="Proteomes" id="UP000294752"/>
    </source>
</evidence>
<dbReference type="RefSeq" id="WP_208292401.1">
    <property type="nucleotide sequence ID" value="NZ_SNZV01000015.1"/>
</dbReference>
<dbReference type="SUPFAM" id="SSF48452">
    <property type="entry name" value="TPR-like"/>
    <property type="match status" value="1"/>
</dbReference>
<organism evidence="7 8">
    <name type="scientific">Sphingobacterium paludis</name>
    <dbReference type="NCBI Taxonomy" id="1476465"/>
    <lineage>
        <taxon>Bacteria</taxon>
        <taxon>Pseudomonadati</taxon>
        <taxon>Bacteroidota</taxon>
        <taxon>Sphingobacteriia</taxon>
        <taxon>Sphingobacteriales</taxon>
        <taxon>Sphingobacteriaceae</taxon>
        <taxon>Sphingobacterium</taxon>
    </lineage>
</organism>
<proteinExistence type="inferred from homology"/>
<dbReference type="GO" id="GO:0009279">
    <property type="term" value="C:cell outer membrane"/>
    <property type="evidence" value="ECO:0007669"/>
    <property type="project" value="UniProtKB-SubCell"/>
</dbReference>
<evidence type="ECO:0000259" key="6">
    <source>
        <dbReference type="Pfam" id="PF07980"/>
    </source>
</evidence>
<gene>
    <name evidence="7" type="ORF">B0I21_11539</name>
</gene>
<dbReference type="EMBL" id="SNZV01000015">
    <property type="protein sequence ID" value="TDS06794.1"/>
    <property type="molecule type" value="Genomic_DNA"/>
</dbReference>
<comment type="caution">
    <text evidence="7">The sequence shown here is derived from an EMBL/GenBank/DDBJ whole genome shotgun (WGS) entry which is preliminary data.</text>
</comment>
<dbReference type="Proteomes" id="UP000294752">
    <property type="component" value="Unassembled WGS sequence"/>
</dbReference>
<evidence type="ECO:0000256" key="3">
    <source>
        <dbReference type="ARBA" id="ARBA00022729"/>
    </source>
</evidence>
<keyword evidence="3" id="KW-0732">Signal</keyword>
<dbReference type="Gene3D" id="1.25.40.390">
    <property type="match status" value="1"/>
</dbReference>
<dbReference type="InterPro" id="IPR012944">
    <property type="entry name" value="SusD_RagB_dom"/>
</dbReference>
<reference evidence="7 8" key="1">
    <citation type="submission" date="2019-03" db="EMBL/GenBank/DDBJ databases">
        <title>Genomic Encyclopedia of Type Strains, Phase III (KMG-III): the genomes of soil and plant-associated and newly described type strains.</title>
        <authorList>
            <person name="Whitman W."/>
        </authorList>
    </citation>
    <scope>NUCLEOTIDE SEQUENCE [LARGE SCALE GENOMIC DNA]</scope>
    <source>
        <strain evidence="7 8">CGMCC 1.12801</strain>
    </source>
</reference>
<keyword evidence="5" id="KW-0998">Cell outer membrane</keyword>
<evidence type="ECO:0000256" key="2">
    <source>
        <dbReference type="ARBA" id="ARBA00006275"/>
    </source>
</evidence>
<dbReference type="InterPro" id="IPR011990">
    <property type="entry name" value="TPR-like_helical_dom_sf"/>
</dbReference>
<comment type="subcellular location">
    <subcellularLocation>
        <location evidence="1">Cell outer membrane</location>
    </subcellularLocation>
</comment>
<feature type="domain" description="RagB/SusD" evidence="6">
    <location>
        <begin position="1"/>
        <end position="79"/>
    </location>
</feature>
<evidence type="ECO:0000256" key="1">
    <source>
        <dbReference type="ARBA" id="ARBA00004442"/>
    </source>
</evidence>
<name>A0A4R7CS10_9SPHI</name>